<dbReference type="EMBL" id="JBBPBF010000016">
    <property type="protein sequence ID" value="KAK7610924.1"/>
    <property type="molecule type" value="Genomic_DNA"/>
</dbReference>
<keyword evidence="2" id="KW-1133">Transmembrane helix</keyword>
<reference evidence="3 4" key="1">
    <citation type="submission" date="2024-04" db="EMBL/GenBank/DDBJ databases">
        <title>Phyllosticta paracitricarpa is synonymous to the EU quarantine fungus P. citricarpa based on phylogenomic analyses.</title>
        <authorList>
            <consortium name="Lawrence Berkeley National Laboratory"/>
            <person name="Van ingen-buijs V.A."/>
            <person name="Van westerhoven A.C."/>
            <person name="Haridas S."/>
            <person name="Skiadas P."/>
            <person name="Martin F."/>
            <person name="Groenewald J.Z."/>
            <person name="Crous P.W."/>
            <person name="Seidl M.F."/>
        </authorList>
    </citation>
    <scope>NUCLEOTIDE SEQUENCE [LARGE SCALE GENOMIC DNA]</scope>
    <source>
        <strain evidence="3 4">CBS 141358</strain>
    </source>
</reference>
<feature type="transmembrane region" description="Helical" evidence="2">
    <location>
        <begin position="73"/>
        <end position="92"/>
    </location>
</feature>
<feature type="compositionally biased region" description="Pro residues" evidence="1">
    <location>
        <begin position="154"/>
        <end position="164"/>
    </location>
</feature>
<evidence type="ECO:0000313" key="3">
    <source>
        <dbReference type="EMBL" id="KAK7610924.1"/>
    </source>
</evidence>
<evidence type="ECO:0000313" key="4">
    <source>
        <dbReference type="Proteomes" id="UP001367316"/>
    </source>
</evidence>
<keyword evidence="2" id="KW-0812">Transmembrane</keyword>
<feature type="region of interest" description="Disordered" evidence="1">
    <location>
        <begin position="146"/>
        <end position="210"/>
    </location>
</feature>
<gene>
    <name evidence="3" type="ORF">JOL62DRAFT_98938</name>
</gene>
<proteinExistence type="predicted"/>
<name>A0ABR1N6T9_9PEZI</name>
<evidence type="ECO:0000256" key="2">
    <source>
        <dbReference type="SAM" id="Phobius"/>
    </source>
</evidence>
<sequence length="210" mass="23965">MSVASASVKLHDRRFSYAPIGSTSRSSKRNACSTVGGPTSLALCVPSNCPHFFCLMFFFFFFSRESKVYIDELFLSICYSLSTLCATTWCLVAHATRRTMSKAWFVGSHSSPEPLVRRHECLRLSEHGGGEKKRVQSGHDCIQARQRRGNSPCRPSPAHPPPRPRTLTLPDRYQYSPPAGEMRHYQNEILMKKKKKKERKKERISPGRNW</sequence>
<keyword evidence="4" id="KW-1185">Reference proteome</keyword>
<keyword evidence="2" id="KW-0472">Membrane</keyword>
<comment type="caution">
    <text evidence="3">The sequence shown here is derived from an EMBL/GenBank/DDBJ whole genome shotgun (WGS) entry which is preliminary data.</text>
</comment>
<organism evidence="3 4">
    <name type="scientific">Phyllosticta paracitricarpa</name>
    <dbReference type="NCBI Taxonomy" id="2016321"/>
    <lineage>
        <taxon>Eukaryota</taxon>
        <taxon>Fungi</taxon>
        <taxon>Dikarya</taxon>
        <taxon>Ascomycota</taxon>
        <taxon>Pezizomycotina</taxon>
        <taxon>Dothideomycetes</taxon>
        <taxon>Dothideomycetes incertae sedis</taxon>
        <taxon>Botryosphaeriales</taxon>
        <taxon>Phyllostictaceae</taxon>
        <taxon>Phyllosticta</taxon>
    </lineage>
</organism>
<accession>A0ABR1N6T9</accession>
<protein>
    <submittedName>
        <fullName evidence="3">Uncharacterized protein</fullName>
    </submittedName>
</protein>
<feature type="compositionally biased region" description="Basic and acidic residues" evidence="1">
    <location>
        <begin position="201"/>
        <end position="210"/>
    </location>
</feature>
<dbReference type="Proteomes" id="UP001367316">
    <property type="component" value="Unassembled WGS sequence"/>
</dbReference>
<evidence type="ECO:0000256" key="1">
    <source>
        <dbReference type="SAM" id="MobiDB-lite"/>
    </source>
</evidence>
<feature type="transmembrane region" description="Helical" evidence="2">
    <location>
        <begin position="35"/>
        <end position="61"/>
    </location>
</feature>